<evidence type="ECO:0000313" key="2">
    <source>
        <dbReference type="Proteomes" id="UP000578352"/>
    </source>
</evidence>
<dbReference type="Gene3D" id="3.40.50.720">
    <property type="entry name" value="NAD(P)-binding Rossmann-like Domain"/>
    <property type="match status" value="1"/>
</dbReference>
<reference evidence="1 2" key="1">
    <citation type="submission" date="2020-07" db="EMBL/GenBank/DDBJ databases">
        <title>Sequencing the genomes of 1000 actinobacteria strains.</title>
        <authorList>
            <person name="Klenk H.-P."/>
        </authorList>
    </citation>
    <scope>NUCLEOTIDE SEQUENCE [LARGE SCALE GENOMIC DNA]</scope>
    <source>
        <strain evidence="1 2">DSM 15165</strain>
    </source>
</reference>
<organism evidence="1 2">
    <name type="scientific">Leifsonia shinshuensis</name>
    <dbReference type="NCBI Taxonomy" id="150026"/>
    <lineage>
        <taxon>Bacteria</taxon>
        <taxon>Bacillati</taxon>
        <taxon>Actinomycetota</taxon>
        <taxon>Actinomycetes</taxon>
        <taxon>Micrococcales</taxon>
        <taxon>Microbacteriaceae</taxon>
        <taxon>Leifsonia</taxon>
    </lineage>
</organism>
<dbReference type="SUPFAM" id="SSF51735">
    <property type="entry name" value="NAD(P)-binding Rossmann-fold domains"/>
    <property type="match status" value="1"/>
</dbReference>
<dbReference type="PANTHER" id="PTHR45458:SF1">
    <property type="entry name" value="SHORT CHAIN DEHYDROGENASE"/>
    <property type="match status" value="1"/>
</dbReference>
<dbReference type="AlphaFoldDB" id="A0A853CWF8"/>
<evidence type="ECO:0000313" key="1">
    <source>
        <dbReference type="EMBL" id="NYJ25456.1"/>
    </source>
</evidence>
<dbReference type="Pfam" id="PF00106">
    <property type="entry name" value="adh_short"/>
    <property type="match status" value="1"/>
</dbReference>
<protein>
    <submittedName>
        <fullName evidence="1">NAD(P)-dependent dehydrogenase (Short-subunit alcohol dehydrogenase family)</fullName>
    </submittedName>
</protein>
<name>A0A853CWF8_9MICO</name>
<gene>
    <name evidence="1" type="ORF">HNR13_003743</name>
</gene>
<dbReference type="InterPro" id="IPR002347">
    <property type="entry name" value="SDR_fam"/>
</dbReference>
<dbReference type="PRINTS" id="PR00081">
    <property type="entry name" value="GDHRDH"/>
</dbReference>
<sequence length="236" mass="25023">METALDDTAHLRHALIIGASRSLGLGLATELAARGWVVTGTVRGDTTTGLHQLAAASAGRVSVTRADITAPADLERLRGEFAPGSLDLLFVNAGITDPDLPASAVATDVFERVMVTNALGPVRAVEALAPLVREDGTIGVMTSRQGSISLNVRGGHEVYRASKAALNQLIRSYDARRTDRRTLLLLHPGWVQTELGGDGAPLTVEESVTGLVDTLDRHVGDGGLQFRNHLDEVIPW</sequence>
<dbReference type="Proteomes" id="UP000578352">
    <property type="component" value="Unassembled WGS sequence"/>
</dbReference>
<dbReference type="GO" id="GO:0016616">
    <property type="term" value="F:oxidoreductase activity, acting on the CH-OH group of donors, NAD or NADP as acceptor"/>
    <property type="evidence" value="ECO:0007669"/>
    <property type="project" value="TreeGrafter"/>
</dbReference>
<proteinExistence type="predicted"/>
<dbReference type="InterPro" id="IPR052184">
    <property type="entry name" value="SDR_enzymes"/>
</dbReference>
<accession>A0A853CWF8</accession>
<dbReference type="PANTHER" id="PTHR45458">
    <property type="entry name" value="SHORT-CHAIN DEHYDROGENASE/REDUCTASE SDR"/>
    <property type="match status" value="1"/>
</dbReference>
<dbReference type="InterPro" id="IPR036291">
    <property type="entry name" value="NAD(P)-bd_dom_sf"/>
</dbReference>
<comment type="caution">
    <text evidence="1">The sequence shown here is derived from an EMBL/GenBank/DDBJ whole genome shotgun (WGS) entry which is preliminary data.</text>
</comment>
<dbReference type="EMBL" id="JACCFL010000001">
    <property type="protein sequence ID" value="NYJ25456.1"/>
    <property type="molecule type" value="Genomic_DNA"/>
</dbReference>
<dbReference type="RefSeq" id="WP_218881266.1">
    <property type="nucleotide sequence ID" value="NZ_BAABEH010000001.1"/>
</dbReference>